<dbReference type="EMBL" id="AC148658">
    <property type="protein sequence ID" value="AAX96713.1"/>
    <property type="molecule type" value="Genomic_DNA"/>
</dbReference>
<accession>Q2R685</accession>
<dbReference type="AlphaFoldDB" id="Q2R685"/>
<feature type="domain" description="Transposase-associated" evidence="1">
    <location>
        <begin position="4"/>
        <end position="79"/>
    </location>
</feature>
<reference evidence="2" key="2">
    <citation type="submission" date="2005-04" db="EMBL/GenBank/DDBJ databases">
        <authorList>
            <person name="Buell R."/>
        </authorList>
    </citation>
    <scope>NUCLEOTIDE SEQUENCE</scope>
</reference>
<reference evidence="3" key="4">
    <citation type="journal article" date="2008" name="Nucleic Acids Res.">
        <title>The rice annotation project database (RAP-DB): 2008 update.</title>
        <authorList>
            <consortium name="The rice annotation project (RAP)"/>
        </authorList>
    </citation>
    <scope>GENOME REANNOTATION</scope>
    <source>
        <strain evidence="3">cv. Nipponbare</strain>
    </source>
</reference>
<dbReference type="Pfam" id="PF13963">
    <property type="entry name" value="Transpos_assoc"/>
    <property type="match status" value="1"/>
</dbReference>
<evidence type="ECO:0000259" key="1">
    <source>
        <dbReference type="Pfam" id="PF13963"/>
    </source>
</evidence>
<dbReference type="InterPro" id="IPR029480">
    <property type="entry name" value="Transpos_assoc"/>
</dbReference>
<proteinExistence type="predicted"/>
<dbReference type="Proteomes" id="UP000000763">
    <property type="component" value="Chromosome 11"/>
</dbReference>
<dbReference type="EMBL" id="AC148235">
    <property type="protein sequence ID" value="AAX95499.1"/>
    <property type="molecule type" value="Genomic_DNA"/>
</dbReference>
<reference evidence="2" key="3">
    <citation type="submission" date="2006-11" db="EMBL/GenBank/DDBJ databases">
        <title>.</title>
        <authorList>
            <person name="Buell C."/>
            <person name="Yuan Q."/>
            <person name="Ouyang S."/>
            <person name="Liu J."/>
            <person name="Wang A."/>
            <person name="Maiti R."/>
            <person name="Lin H."/>
            <person name="Zhu W."/>
            <person name="Hamilton J."/>
            <person name="Jones K."/>
            <person name="Tallon L."/>
            <person name="Feldblyum T."/>
            <person name="Tsitrin T."/>
            <person name="Bera J."/>
            <person name="Kim M."/>
            <person name="Jin S."/>
            <person name="Fadrosh D."/>
            <person name="Vuong H."/>
            <person name="Overton II L."/>
            <person name="Reardon M."/>
            <person name="Weaver B."/>
            <person name="Johri S."/>
            <person name="Lewis M."/>
            <person name="Utterback T."/>
            <person name="Van Aken S."/>
            <person name="Wortman J."/>
            <person name="Haas B."/>
            <person name="Koo H."/>
            <person name="Zismann V."/>
            <person name="Hsiao J."/>
            <person name="Iobst S."/>
            <person name="de Vazeilles A."/>
            <person name="White O."/>
            <person name="Salzberg S."/>
            <person name="Fraser C."/>
        </authorList>
    </citation>
    <scope>NUCLEOTIDE SEQUENCE</scope>
</reference>
<sequence length="128" mass="14667">MADRAWMYKERYRASYIEGVDIFMKAAKKNAASKKTKDIRCPCVHCKNQKSWKDPSVIEQHLVTHEFVARYTNWSHHGEIPSKQVPNQATVRDEVLSWDEDVIVVAQEEEEVHAVEPVDDDDVVGGNG</sequence>
<reference evidence="3" key="1">
    <citation type="journal article" date="2005" name="Nature">
        <title>The map-based sequence of the rice genome.</title>
        <authorList>
            <consortium name="International rice genome sequencing project (IRGSP)"/>
            <person name="Matsumoto T."/>
            <person name="Wu J."/>
            <person name="Kanamori H."/>
            <person name="Katayose Y."/>
            <person name="Fujisawa M."/>
            <person name="Namiki N."/>
            <person name="Mizuno H."/>
            <person name="Yamamoto K."/>
            <person name="Antonio B.A."/>
            <person name="Baba T."/>
            <person name="Sakata K."/>
            <person name="Nagamura Y."/>
            <person name="Aoki H."/>
            <person name="Arikawa K."/>
            <person name="Arita K."/>
            <person name="Bito T."/>
            <person name="Chiden Y."/>
            <person name="Fujitsuka N."/>
            <person name="Fukunaka R."/>
            <person name="Hamada M."/>
            <person name="Harada C."/>
            <person name="Hayashi A."/>
            <person name="Hijishita S."/>
            <person name="Honda M."/>
            <person name="Hosokawa S."/>
            <person name="Ichikawa Y."/>
            <person name="Idonuma A."/>
            <person name="Iijima M."/>
            <person name="Ikeda M."/>
            <person name="Ikeno M."/>
            <person name="Ito K."/>
            <person name="Ito S."/>
            <person name="Ito T."/>
            <person name="Ito Y."/>
            <person name="Ito Y."/>
            <person name="Iwabuchi A."/>
            <person name="Kamiya K."/>
            <person name="Karasawa W."/>
            <person name="Kurita K."/>
            <person name="Katagiri S."/>
            <person name="Kikuta A."/>
            <person name="Kobayashi H."/>
            <person name="Kobayashi N."/>
            <person name="Machita K."/>
            <person name="Maehara T."/>
            <person name="Masukawa M."/>
            <person name="Mizubayashi T."/>
            <person name="Mukai Y."/>
            <person name="Nagasaki H."/>
            <person name="Nagata Y."/>
            <person name="Naito S."/>
            <person name="Nakashima M."/>
            <person name="Nakama Y."/>
            <person name="Nakamichi Y."/>
            <person name="Nakamura M."/>
            <person name="Meguro A."/>
            <person name="Negishi M."/>
            <person name="Ohta I."/>
            <person name="Ohta T."/>
            <person name="Okamoto M."/>
            <person name="Ono N."/>
            <person name="Saji S."/>
            <person name="Sakaguchi M."/>
            <person name="Sakai K."/>
            <person name="Shibata M."/>
            <person name="Shimokawa T."/>
            <person name="Song J."/>
            <person name="Takazaki Y."/>
            <person name="Terasawa K."/>
            <person name="Tsugane M."/>
            <person name="Tsuji K."/>
            <person name="Ueda S."/>
            <person name="Waki K."/>
            <person name="Yamagata H."/>
            <person name="Yamamoto M."/>
            <person name="Yamamoto S."/>
            <person name="Yamane H."/>
            <person name="Yoshiki S."/>
            <person name="Yoshihara R."/>
            <person name="Yukawa K."/>
            <person name="Zhong H."/>
            <person name="Yano M."/>
            <person name="Yuan Q."/>
            <person name="Ouyang S."/>
            <person name="Liu J."/>
            <person name="Jones K.M."/>
            <person name="Gansberger K."/>
            <person name="Moffat K."/>
            <person name="Hill J."/>
            <person name="Bera J."/>
            <person name="Fadrosh D."/>
            <person name="Jin S."/>
            <person name="Johri S."/>
            <person name="Kim M."/>
            <person name="Overton L."/>
            <person name="Reardon M."/>
            <person name="Tsitrin T."/>
            <person name="Vuong H."/>
            <person name="Weaver B."/>
            <person name="Ciecko A."/>
            <person name="Tallon L."/>
            <person name="Jackson J."/>
            <person name="Pai G."/>
            <person name="Aken S.V."/>
            <person name="Utterback T."/>
            <person name="Reidmuller S."/>
            <person name="Feldblyum T."/>
            <person name="Hsiao J."/>
            <person name="Zismann V."/>
            <person name="Iobst S."/>
            <person name="de Vazeille A.R."/>
            <person name="Buell C.R."/>
            <person name="Ying K."/>
            <person name="Li Y."/>
            <person name="Lu T."/>
            <person name="Huang Y."/>
            <person name="Zhao Q."/>
            <person name="Feng Q."/>
            <person name="Zhang L."/>
            <person name="Zhu J."/>
            <person name="Weng Q."/>
            <person name="Mu J."/>
            <person name="Lu Y."/>
            <person name="Fan D."/>
            <person name="Liu Y."/>
            <person name="Guan J."/>
            <person name="Zhang Y."/>
            <person name="Yu S."/>
            <person name="Liu X."/>
            <person name="Zhang Y."/>
            <person name="Hong G."/>
            <person name="Han B."/>
            <person name="Choisne N."/>
            <person name="Demange N."/>
            <person name="Orjeda G."/>
            <person name="Samain S."/>
            <person name="Cattolico L."/>
            <person name="Pelletier E."/>
            <person name="Couloux A."/>
            <person name="Segurens B."/>
            <person name="Wincker P."/>
            <person name="D'Hont A."/>
            <person name="Scarpelli C."/>
            <person name="Weissenbach J."/>
            <person name="Salanoubat M."/>
            <person name="Quetier F."/>
            <person name="Yu Y."/>
            <person name="Kim H.R."/>
            <person name="Rambo T."/>
            <person name="Currie J."/>
            <person name="Collura K."/>
            <person name="Luo M."/>
            <person name="Yang T."/>
            <person name="Ammiraju J.S.S."/>
            <person name="Engler F."/>
            <person name="Soderlund C."/>
            <person name="Wing R.A."/>
            <person name="Palmer L.E."/>
            <person name="de la Bastide M."/>
            <person name="Spiegel L."/>
            <person name="Nascimento L."/>
            <person name="Zutavern T."/>
            <person name="O'Shaughnessy A."/>
            <person name="Dike S."/>
            <person name="Dedhia N."/>
            <person name="Preston R."/>
            <person name="Balija V."/>
            <person name="McCombie W.R."/>
            <person name="Chow T."/>
            <person name="Chen H."/>
            <person name="Chung M."/>
            <person name="Chen C."/>
            <person name="Shaw J."/>
            <person name="Wu H."/>
            <person name="Hsiao K."/>
            <person name="Chao Y."/>
            <person name="Chu M."/>
            <person name="Cheng C."/>
            <person name="Hour A."/>
            <person name="Lee P."/>
            <person name="Lin S."/>
            <person name="Lin Y."/>
            <person name="Liou J."/>
            <person name="Liu S."/>
            <person name="Hsing Y."/>
            <person name="Raghuvanshi S."/>
            <person name="Mohanty A."/>
            <person name="Bharti A.K."/>
            <person name="Gaur A."/>
            <person name="Gupta V."/>
            <person name="Kumar D."/>
            <person name="Ravi V."/>
            <person name="Vij S."/>
            <person name="Kapur A."/>
            <person name="Khurana P."/>
            <person name="Khurana P."/>
            <person name="Khurana J.P."/>
            <person name="Tyagi A.K."/>
            <person name="Gaikwad K."/>
            <person name="Singh A."/>
            <person name="Dalal V."/>
            <person name="Srivastava S."/>
            <person name="Dixit A."/>
            <person name="Pal A.K."/>
            <person name="Ghazi I.A."/>
            <person name="Yadav M."/>
            <person name="Pandit A."/>
            <person name="Bhargava A."/>
            <person name="Sureshbabu K."/>
            <person name="Batra K."/>
            <person name="Sharma T.R."/>
            <person name="Mohapatra T."/>
            <person name="Singh N.K."/>
            <person name="Messing J."/>
            <person name="Nelson A.B."/>
            <person name="Fuks G."/>
            <person name="Kavchok S."/>
            <person name="Keizer G."/>
            <person name="Linton E."/>
            <person name="Llaca V."/>
            <person name="Song R."/>
            <person name="Tanyolac B."/>
            <person name="Young S."/>
            <person name="Ho-Il K."/>
            <person name="Hahn J.H."/>
            <person name="Sangsakoo G."/>
            <person name="Vanavichit A."/>
            <person name="de Mattos Luiz.A.T."/>
            <person name="Zimmer P.D."/>
            <person name="Malone G."/>
            <person name="Dellagostin O."/>
            <person name="de Oliveira A.C."/>
            <person name="Bevan M."/>
            <person name="Bancroft I."/>
            <person name="Minx P."/>
            <person name="Cordum H."/>
            <person name="Wilson R."/>
            <person name="Cheng Z."/>
            <person name="Jin W."/>
            <person name="Jiang J."/>
            <person name="Leong S.A."/>
            <person name="Iwama H."/>
            <person name="Gojobori T."/>
            <person name="Itoh T."/>
            <person name="Niimura Y."/>
            <person name="Fujii Y."/>
            <person name="Habara T."/>
            <person name="Sakai H."/>
            <person name="Sato Y."/>
            <person name="Wilson G."/>
            <person name="Kumar K."/>
            <person name="McCouch S."/>
            <person name="Juretic N."/>
            <person name="Hoen D."/>
            <person name="Wright S."/>
            <person name="Bruskiewich R."/>
            <person name="Bureau T."/>
            <person name="Miyao A."/>
            <person name="Hirochika H."/>
            <person name="Nishikawa T."/>
            <person name="Kadowaki K."/>
            <person name="Sugiura M."/>
            <person name="Burr B."/>
            <person name="Sasaki T."/>
        </authorList>
    </citation>
    <scope>NUCLEOTIDE SEQUENCE [LARGE SCALE GENOMIC DNA]</scope>
    <source>
        <strain evidence="3">cv. Nipponbare</strain>
    </source>
</reference>
<organism evidence="2 3">
    <name type="scientific">Oryza sativa subsp. japonica</name>
    <name type="common">Rice</name>
    <dbReference type="NCBI Taxonomy" id="39947"/>
    <lineage>
        <taxon>Eukaryota</taxon>
        <taxon>Viridiplantae</taxon>
        <taxon>Streptophyta</taxon>
        <taxon>Embryophyta</taxon>
        <taxon>Tracheophyta</taxon>
        <taxon>Spermatophyta</taxon>
        <taxon>Magnoliopsida</taxon>
        <taxon>Liliopsida</taxon>
        <taxon>Poales</taxon>
        <taxon>Poaceae</taxon>
        <taxon>BOP clade</taxon>
        <taxon>Oryzoideae</taxon>
        <taxon>Oryzeae</taxon>
        <taxon>Oryzinae</taxon>
        <taxon>Oryza</taxon>
        <taxon>Oryza sativa</taxon>
    </lineage>
</organism>
<name>Q2R685_ORYSJ</name>
<evidence type="ECO:0000313" key="2">
    <source>
        <dbReference type="EMBL" id="AAX96713.1"/>
    </source>
</evidence>
<evidence type="ECO:0000313" key="3">
    <source>
        <dbReference type="Proteomes" id="UP000000763"/>
    </source>
</evidence>
<protein>
    <submittedName>
        <fullName evidence="2">Transposon protein, putative, CACTA, En/Spm sub-class</fullName>
    </submittedName>
</protein>